<evidence type="ECO:0000256" key="1">
    <source>
        <dbReference type="SAM" id="MobiDB-lite"/>
    </source>
</evidence>
<feature type="region of interest" description="Disordered" evidence="1">
    <location>
        <begin position="308"/>
        <end position="335"/>
    </location>
</feature>
<reference evidence="2 3" key="1">
    <citation type="submission" date="2014-04" db="EMBL/GenBank/DDBJ databases">
        <authorList>
            <consortium name="DOE Joint Genome Institute"/>
            <person name="Kuo A."/>
            <person name="Kohler A."/>
            <person name="Nagy L.G."/>
            <person name="Floudas D."/>
            <person name="Copeland A."/>
            <person name="Barry K.W."/>
            <person name="Cichocki N."/>
            <person name="Veneault-Fourrey C."/>
            <person name="LaButti K."/>
            <person name="Lindquist E.A."/>
            <person name="Lipzen A."/>
            <person name="Lundell T."/>
            <person name="Morin E."/>
            <person name="Murat C."/>
            <person name="Sun H."/>
            <person name="Tunlid A."/>
            <person name="Henrissat B."/>
            <person name="Grigoriev I.V."/>
            <person name="Hibbett D.S."/>
            <person name="Martin F."/>
            <person name="Nordberg H.P."/>
            <person name="Cantor M.N."/>
            <person name="Hua S.X."/>
        </authorList>
    </citation>
    <scope>NUCLEOTIDE SEQUENCE [LARGE SCALE GENOMIC DNA]</scope>
    <source>
        <strain evidence="2 3">LaAM-08-1</strain>
    </source>
</reference>
<gene>
    <name evidence="2" type="ORF">K443DRAFT_679272</name>
</gene>
<proteinExistence type="predicted"/>
<organism evidence="2 3">
    <name type="scientific">Laccaria amethystina LaAM-08-1</name>
    <dbReference type="NCBI Taxonomy" id="1095629"/>
    <lineage>
        <taxon>Eukaryota</taxon>
        <taxon>Fungi</taxon>
        <taxon>Dikarya</taxon>
        <taxon>Basidiomycota</taxon>
        <taxon>Agaricomycotina</taxon>
        <taxon>Agaricomycetes</taxon>
        <taxon>Agaricomycetidae</taxon>
        <taxon>Agaricales</taxon>
        <taxon>Agaricineae</taxon>
        <taxon>Hydnangiaceae</taxon>
        <taxon>Laccaria</taxon>
    </lineage>
</organism>
<feature type="region of interest" description="Disordered" evidence="1">
    <location>
        <begin position="131"/>
        <end position="169"/>
    </location>
</feature>
<dbReference type="Proteomes" id="UP000054477">
    <property type="component" value="Unassembled WGS sequence"/>
</dbReference>
<dbReference type="OrthoDB" id="192148at2759"/>
<name>A0A0C9XF65_9AGAR</name>
<protein>
    <submittedName>
        <fullName evidence="2">Uncharacterized protein</fullName>
    </submittedName>
</protein>
<dbReference type="AlphaFoldDB" id="A0A0C9XF65"/>
<evidence type="ECO:0000313" key="3">
    <source>
        <dbReference type="Proteomes" id="UP000054477"/>
    </source>
</evidence>
<evidence type="ECO:0000313" key="2">
    <source>
        <dbReference type="EMBL" id="KIK00274.1"/>
    </source>
</evidence>
<accession>A0A0C9XF65</accession>
<sequence>MAPAPYLQQAAELALGILNIVQGAKDNRDAFQKLAADTCELLYVVLSMSGEAFEEGDNRGLIDNLQDLLGALSSTKRFLLKETSRGPAARLLRKKADLGQVQKCRGALRRPLNKLFQSNVAMRKALLKLEHDKDSEEASGSVSAPAAVDKELPPVPPILQDETSKPSVTATHFRGDKVNSYSLSNTNSGNINTMPMFEGATGVTVSGGSFDDVFGDMVINDSSSHTTNHGSFNATNETYNSGSNSTRNDFSRIFPVVLAHNFRAGTVNNYNGAKNMNPGNYGTTNQNDHRGAMPSREPYALQSYNYERSRGQGSRPPIHHTYSAPPAGHHYDGQYYNGYQHSAYGRPGDARRYEDRARYRPPPQESHPYPVLRRDEEFPSWTIYPGDVIYSDEGEEFNPHGAYALSAEGYTPASHPRSKSDVVASAACTSYASLQSGPPRMKSNNPFRKG</sequence>
<dbReference type="InterPro" id="IPR059179">
    <property type="entry name" value="MLKL-like_MCAfunc"/>
</dbReference>
<reference evidence="3" key="2">
    <citation type="submission" date="2015-01" db="EMBL/GenBank/DDBJ databases">
        <title>Evolutionary Origins and Diversification of the Mycorrhizal Mutualists.</title>
        <authorList>
            <consortium name="DOE Joint Genome Institute"/>
            <consortium name="Mycorrhizal Genomics Consortium"/>
            <person name="Kohler A."/>
            <person name="Kuo A."/>
            <person name="Nagy L.G."/>
            <person name="Floudas D."/>
            <person name="Copeland A."/>
            <person name="Barry K.W."/>
            <person name="Cichocki N."/>
            <person name="Veneault-Fourrey C."/>
            <person name="LaButti K."/>
            <person name="Lindquist E.A."/>
            <person name="Lipzen A."/>
            <person name="Lundell T."/>
            <person name="Morin E."/>
            <person name="Murat C."/>
            <person name="Riley R."/>
            <person name="Ohm R."/>
            <person name="Sun H."/>
            <person name="Tunlid A."/>
            <person name="Henrissat B."/>
            <person name="Grigoriev I.V."/>
            <person name="Hibbett D.S."/>
            <person name="Martin F."/>
        </authorList>
    </citation>
    <scope>NUCLEOTIDE SEQUENCE [LARGE SCALE GENOMIC DNA]</scope>
    <source>
        <strain evidence="3">LaAM-08-1</strain>
    </source>
</reference>
<dbReference type="Gene3D" id="1.20.930.20">
    <property type="entry name" value="Adaptor protein Cbl, N-terminal domain"/>
    <property type="match status" value="1"/>
</dbReference>
<dbReference type="EMBL" id="KN838629">
    <property type="protein sequence ID" value="KIK00274.1"/>
    <property type="molecule type" value="Genomic_DNA"/>
</dbReference>
<dbReference type="InterPro" id="IPR036537">
    <property type="entry name" value="Adaptor_Cbl_N_dom_sf"/>
</dbReference>
<feature type="region of interest" description="Disordered" evidence="1">
    <location>
        <begin position="225"/>
        <end position="245"/>
    </location>
</feature>
<dbReference type="CDD" id="cd21037">
    <property type="entry name" value="MLKL_NTD"/>
    <property type="match status" value="1"/>
</dbReference>
<dbReference type="STRING" id="1095629.A0A0C9XF65"/>
<keyword evidence="3" id="KW-1185">Reference proteome</keyword>
<dbReference type="HOGENOM" id="CLU_032059_0_0_1"/>
<dbReference type="GO" id="GO:0007166">
    <property type="term" value="P:cell surface receptor signaling pathway"/>
    <property type="evidence" value="ECO:0007669"/>
    <property type="project" value="InterPro"/>
</dbReference>